<evidence type="ECO:0000313" key="2">
    <source>
        <dbReference type="Proteomes" id="UP000224080"/>
    </source>
</evidence>
<gene>
    <name evidence="1" type="ORF">GX51_05517</name>
</gene>
<sequence length="95" mass="10353">MAAGIKAPEIGERPPGLTPSGWPKVVVQSRWSNAVAQQRTIPPSGLVIYIGHAYEPIFTILIDSWIVETLTEPQFPDIGSLHSILDLPDTILLPN</sequence>
<protein>
    <submittedName>
        <fullName evidence="1">Uncharacterized protein</fullName>
    </submittedName>
</protein>
<dbReference type="AlphaFoldDB" id="A0A2B7WX13"/>
<organism evidence="1 2">
    <name type="scientific">Blastomyces parvus</name>
    <dbReference type="NCBI Taxonomy" id="2060905"/>
    <lineage>
        <taxon>Eukaryota</taxon>
        <taxon>Fungi</taxon>
        <taxon>Dikarya</taxon>
        <taxon>Ascomycota</taxon>
        <taxon>Pezizomycotina</taxon>
        <taxon>Eurotiomycetes</taxon>
        <taxon>Eurotiomycetidae</taxon>
        <taxon>Onygenales</taxon>
        <taxon>Ajellomycetaceae</taxon>
        <taxon>Blastomyces</taxon>
    </lineage>
</organism>
<dbReference type="EMBL" id="PDNC01000078">
    <property type="protein sequence ID" value="PGH00968.1"/>
    <property type="molecule type" value="Genomic_DNA"/>
</dbReference>
<evidence type="ECO:0000313" key="1">
    <source>
        <dbReference type="EMBL" id="PGH00968.1"/>
    </source>
</evidence>
<reference evidence="1 2" key="1">
    <citation type="submission" date="2017-10" db="EMBL/GenBank/DDBJ databases">
        <title>Comparative genomics in systemic dimorphic fungi from Ajellomycetaceae.</title>
        <authorList>
            <person name="Munoz J.F."/>
            <person name="Mcewen J.G."/>
            <person name="Clay O.K."/>
            <person name="Cuomo C.A."/>
        </authorList>
    </citation>
    <scope>NUCLEOTIDE SEQUENCE [LARGE SCALE GENOMIC DNA]</scope>
    <source>
        <strain evidence="1 2">UAMH130</strain>
    </source>
</reference>
<proteinExistence type="predicted"/>
<name>A0A2B7WX13_9EURO</name>
<dbReference type="Proteomes" id="UP000224080">
    <property type="component" value="Unassembled WGS sequence"/>
</dbReference>
<keyword evidence="2" id="KW-1185">Reference proteome</keyword>
<accession>A0A2B7WX13</accession>
<comment type="caution">
    <text evidence="1">The sequence shown here is derived from an EMBL/GenBank/DDBJ whole genome shotgun (WGS) entry which is preliminary data.</text>
</comment>